<dbReference type="InterPro" id="IPR000010">
    <property type="entry name" value="Cystatin_dom"/>
</dbReference>
<dbReference type="EMBL" id="CAJOBC010000024">
    <property type="protein sequence ID" value="CAF3520873.1"/>
    <property type="molecule type" value="Genomic_DNA"/>
</dbReference>
<dbReference type="GO" id="GO:0004869">
    <property type="term" value="F:cysteine-type endopeptidase inhibitor activity"/>
    <property type="evidence" value="ECO:0007669"/>
    <property type="project" value="InterPro"/>
</dbReference>
<dbReference type="InterPro" id="IPR046350">
    <property type="entry name" value="Cystatin_sf"/>
</dbReference>
<keyword evidence="1" id="KW-0732">Signal</keyword>
<evidence type="ECO:0000259" key="2">
    <source>
        <dbReference type="Pfam" id="PF00031"/>
    </source>
</evidence>
<evidence type="ECO:0000313" key="6">
    <source>
        <dbReference type="EMBL" id="CAF3520873.1"/>
    </source>
</evidence>
<evidence type="ECO:0000313" key="5">
    <source>
        <dbReference type="EMBL" id="CAF3519198.1"/>
    </source>
</evidence>
<dbReference type="OrthoDB" id="10007179at2759"/>
<feature type="domain" description="Cystatin" evidence="2">
    <location>
        <begin position="35"/>
        <end position="78"/>
    </location>
</feature>
<evidence type="ECO:0000313" key="7">
    <source>
        <dbReference type="Proteomes" id="UP000663829"/>
    </source>
</evidence>
<organism evidence="4 7">
    <name type="scientific">Didymodactylos carnosus</name>
    <dbReference type="NCBI Taxonomy" id="1234261"/>
    <lineage>
        <taxon>Eukaryota</taxon>
        <taxon>Metazoa</taxon>
        <taxon>Spiralia</taxon>
        <taxon>Gnathifera</taxon>
        <taxon>Rotifera</taxon>
        <taxon>Eurotatoria</taxon>
        <taxon>Bdelloidea</taxon>
        <taxon>Philodinida</taxon>
        <taxon>Philodinidae</taxon>
        <taxon>Didymodactylos</taxon>
    </lineage>
</organism>
<dbReference type="Proteomes" id="UP000681722">
    <property type="component" value="Unassembled WGS sequence"/>
</dbReference>
<accession>A0A813NN97</accession>
<feature type="chain" id="PRO_5035597021" description="Cystatin domain-containing protein" evidence="1">
    <location>
        <begin position="17"/>
        <end position="108"/>
    </location>
</feature>
<name>A0A813NN97_9BILA</name>
<evidence type="ECO:0000256" key="1">
    <source>
        <dbReference type="SAM" id="SignalP"/>
    </source>
</evidence>
<dbReference type="AlphaFoldDB" id="A0A813NN97"/>
<evidence type="ECO:0000313" key="3">
    <source>
        <dbReference type="EMBL" id="CAF0741691.1"/>
    </source>
</evidence>
<evidence type="ECO:0000313" key="4">
    <source>
        <dbReference type="EMBL" id="CAF0742390.1"/>
    </source>
</evidence>
<dbReference type="CDD" id="cd00042">
    <property type="entry name" value="CY"/>
    <property type="match status" value="1"/>
</dbReference>
<keyword evidence="7" id="KW-1185">Reference proteome</keyword>
<dbReference type="Gene3D" id="3.10.450.10">
    <property type="match status" value="1"/>
</dbReference>
<dbReference type="Proteomes" id="UP000677228">
    <property type="component" value="Unassembled WGS sequence"/>
</dbReference>
<feature type="signal peptide" evidence="1">
    <location>
        <begin position="1"/>
        <end position="16"/>
    </location>
</feature>
<dbReference type="EMBL" id="CAJNOK010000273">
    <property type="protein sequence ID" value="CAF0741691.1"/>
    <property type="molecule type" value="Genomic_DNA"/>
</dbReference>
<protein>
    <recommendedName>
        <fullName evidence="2">Cystatin domain-containing protein</fullName>
    </recommendedName>
</protein>
<comment type="caution">
    <text evidence="4">The sequence shown here is derived from an EMBL/GenBank/DDBJ whole genome shotgun (WGS) entry which is preliminary data.</text>
</comment>
<dbReference type="EMBL" id="CAJOBA010000273">
    <property type="protein sequence ID" value="CAF3519198.1"/>
    <property type="molecule type" value="Genomic_DNA"/>
</dbReference>
<dbReference type="Pfam" id="PF00031">
    <property type="entry name" value="Cystatin"/>
    <property type="match status" value="1"/>
</dbReference>
<dbReference type="Proteomes" id="UP000682733">
    <property type="component" value="Unassembled WGS sequence"/>
</dbReference>
<dbReference type="SUPFAM" id="SSF54403">
    <property type="entry name" value="Cystatin/monellin"/>
    <property type="match status" value="1"/>
</dbReference>
<reference evidence="4" key="1">
    <citation type="submission" date="2021-02" db="EMBL/GenBank/DDBJ databases">
        <authorList>
            <person name="Nowell W R."/>
        </authorList>
    </citation>
    <scope>NUCLEOTIDE SEQUENCE</scope>
</reference>
<dbReference type="EMBL" id="CAJNOQ010000024">
    <property type="protein sequence ID" value="CAF0742390.1"/>
    <property type="molecule type" value="Genomic_DNA"/>
</dbReference>
<gene>
    <name evidence="4" type="ORF">GPM918_LOCUS345</name>
    <name evidence="3" type="ORF">OVA965_LOCUS1478</name>
    <name evidence="6" type="ORF">SRO942_LOCUS346</name>
    <name evidence="5" type="ORF">TMI583_LOCUS1479</name>
</gene>
<dbReference type="Proteomes" id="UP000663829">
    <property type="component" value="Unassembled WGS sequence"/>
</dbReference>
<proteinExistence type="predicted"/>
<sequence length="108" mass="11799">MFKLIVLAVLFTMGYSQLTGGYTNRPDLIHSTLAAQFVKLAKSKIEGENNLYLVNDKVTHVETQVVAGINYKITFTADSLLTSSSVICTAVVYQNFSGAQKLTSTECI</sequence>